<evidence type="ECO:0000256" key="1">
    <source>
        <dbReference type="ARBA" id="ARBA00006484"/>
    </source>
</evidence>
<dbReference type="PANTHER" id="PTHR42760">
    <property type="entry name" value="SHORT-CHAIN DEHYDROGENASES/REDUCTASES FAMILY MEMBER"/>
    <property type="match status" value="1"/>
</dbReference>
<dbReference type="CDD" id="cd05233">
    <property type="entry name" value="SDR_c"/>
    <property type="match status" value="1"/>
</dbReference>
<dbReference type="InterPro" id="IPR057326">
    <property type="entry name" value="KR_dom"/>
</dbReference>
<keyword evidence="4" id="KW-0614">Plasmid</keyword>
<dbReference type="SMART" id="SM00822">
    <property type="entry name" value="PKS_KR"/>
    <property type="match status" value="1"/>
</dbReference>
<evidence type="ECO:0000256" key="2">
    <source>
        <dbReference type="ARBA" id="ARBA00023002"/>
    </source>
</evidence>
<comment type="similarity">
    <text evidence="1">Belongs to the short-chain dehydrogenases/reductases (SDR) family.</text>
</comment>
<dbReference type="PRINTS" id="PR00081">
    <property type="entry name" value="GDHRDH"/>
</dbReference>
<keyword evidence="5" id="KW-1185">Reference proteome</keyword>
<accession>A0ABY3WGU9</accession>
<sequence>MMRDFEGRTCIVTGGASGIGLTAAETLLTRGASVHLLDRDQVALERAVKSLRDEHCDRVRFEVADVTSTEECNRAVAAAHAVAGRLDHVVHCAGIFIGAALADAPMDDWRRVIDVNLVGTANVLQPAAHLMNEGGSIVTISSMAGTRSGAGVSAYAASKSAVESLSRSLAKELAPQVRVNVVAPGIVETPMSNAPGSAASIQSQPAIPLGRFAQPEEIAAVIAFLCSDQASYITGETIHVNGGIHMK</sequence>
<protein>
    <submittedName>
        <fullName evidence="4">SDR family oxidoreductase</fullName>
    </submittedName>
</protein>
<organism evidence="4 5">
    <name type="scientific">Arthrobacter sulfonylureivorans</name>
    <dbReference type="NCBI Taxonomy" id="2486855"/>
    <lineage>
        <taxon>Bacteria</taxon>
        <taxon>Bacillati</taxon>
        <taxon>Actinomycetota</taxon>
        <taxon>Actinomycetes</taxon>
        <taxon>Micrococcales</taxon>
        <taxon>Micrococcaceae</taxon>
        <taxon>Arthrobacter</taxon>
    </lineage>
</organism>
<keyword evidence="2" id="KW-0560">Oxidoreductase</keyword>
<reference evidence="4 5" key="1">
    <citation type="submission" date="2022-03" db="EMBL/GenBank/DDBJ databases">
        <title>Isotopic signatures of nitrous oxide derived from detoxification processes.</title>
        <authorList>
            <person name="Behrendt U."/>
            <person name="Buchen C."/>
            <person name="Well R."/>
            <person name="Ulrich A."/>
            <person name="Rohe L."/>
            <person name="Kolb S."/>
            <person name="Schloter M."/>
            <person name="Horn M.A."/>
            <person name="Augustin J."/>
        </authorList>
    </citation>
    <scope>NUCLEOTIDE SEQUENCE [LARGE SCALE GENOMIC DNA]</scope>
    <source>
        <strain evidence="4 5">S4-C24</strain>
        <plasmid evidence="4 5">p1</plasmid>
    </source>
</reference>
<evidence type="ECO:0000313" key="5">
    <source>
        <dbReference type="Proteomes" id="UP000829069"/>
    </source>
</evidence>
<dbReference type="InterPro" id="IPR002347">
    <property type="entry name" value="SDR_fam"/>
</dbReference>
<dbReference type="Gene3D" id="3.40.50.720">
    <property type="entry name" value="NAD(P)-binding Rossmann-like Domain"/>
    <property type="match status" value="1"/>
</dbReference>
<dbReference type="InterPro" id="IPR036291">
    <property type="entry name" value="NAD(P)-bd_dom_sf"/>
</dbReference>
<dbReference type="InterPro" id="IPR020904">
    <property type="entry name" value="Sc_DH/Rdtase_CS"/>
</dbReference>
<dbReference type="SUPFAM" id="SSF51735">
    <property type="entry name" value="NAD(P)-binding Rossmann-fold domains"/>
    <property type="match status" value="1"/>
</dbReference>
<evidence type="ECO:0000313" key="4">
    <source>
        <dbReference type="EMBL" id="UNK47783.1"/>
    </source>
</evidence>
<gene>
    <name evidence="4" type="ORF">MNQ99_18845</name>
</gene>
<dbReference type="Pfam" id="PF13561">
    <property type="entry name" value="adh_short_C2"/>
    <property type="match status" value="1"/>
</dbReference>
<dbReference type="PROSITE" id="PS00061">
    <property type="entry name" value="ADH_SHORT"/>
    <property type="match status" value="1"/>
</dbReference>
<geneLocation type="plasmid" evidence="4 5">
    <name>p1</name>
</geneLocation>
<feature type="domain" description="Ketoreductase" evidence="3">
    <location>
        <begin position="8"/>
        <end position="189"/>
    </location>
</feature>
<name>A0ABY3WGU9_9MICC</name>
<dbReference type="PANTHER" id="PTHR42760:SF133">
    <property type="entry name" value="3-OXOACYL-[ACYL-CARRIER-PROTEIN] REDUCTASE"/>
    <property type="match status" value="1"/>
</dbReference>
<dbReference type="EMBL" id="CP093327">
    <property type="protein sequence ID" value="UNK47783.1"/>
    <property type="molecule type" value="Genomic_DNA"/>
</dbReference>
<proteinExistence type="inferred from homology"/>
<evidence type="ECO:0000259" key="3">
    <source>
        <dbReference type="SMART" id="SM00822"/>
    </source>
</evidence>
<dbReference type="RefSeq" id="WP_241915482.1">
    <property type="nucleotide sequence ID" value="NZ_CP093327.1"/>
</dbReference>
<dbReference type="PRINTS" id="PR00080">
    <property type="entry name" value="SDRFAMILY"/>
</dbReference>
<dbReference type="Proteomes" id="UP000829069">
    <property type="component" value="Plasmid p1"/>
</dbReference>